<dbReference type="Pfam" id="PF02780">
    <property type="entry name" value="Transketolase_C"/>
    <property type="match status" value="1"/>
</dbReference>
<dbReference type="InterPro" id="IPR051157">
    <property type="entry name" value="PDH/Transketolase"/>
</dbReference>
<dbReference type="InterPro" id="IPR009014">
    <property type="entry name" value="Transketo_C/PFOR_II"/>
</dbReference>
<dbReference type="Pfam" id="PF02779">
    <property type="entry name" value="Transket_pyr"/>
    <property type="match status" value="1"/>
</dbReference>
<organism evidence="5 6">
    <name type="scientific">Lucifera butyrica</name>
    <dbReference type="NCBI Taxonomy" id="1351585"/>
    <lineage>
        <taxon>Bacteria</taxon>
        <taxon>Bacillati</taxon>
        <taxon>Bacillota</taxon>
        <taxon>Negativicutes</taxon>
        <taxon>Veillonellales</taxon>
        <taxon>Veillonellaceae</taxon>
        <taxon>Lucifera</taxon>
    </lineage>
</organism>
<dbReference type="SMART" id="SM00861">
    <property type="entry name" value="Transket_pyr"/>
    <property type="match status" value="1"/>
</dbReference>
<evidence type="ECO:0000256" key="2">
    <source>
        <dbReference type="ARBA" id="ARBA00007131"/>
    </source>
</evidence>
<keyword evidence="6" id="KW-1185">Reference proteome</keyword>
<keyword evidence="3" id="KW-0786">Thiamine pyrophosphate</keyword>
<dbReference type="Proteomes" id="UP000277811">
    <property type="component" value="Unassembled WGS sequence"/>
</dbReference>
<dbReference type="Gene3D" id="3.40.50.970">
    <property type="match status" value="1"/>
</dbReference>
<dbReference type="AlphaFoldDB" id="A0A498R5G6"/>
<dbReference type="EMBL" id="UPPP01000056">
    <property type="protein sequence ID" value="VBB05492.1"/>
    <property type="molecule type" value="Genomic_DNA"/>
</dbReference>
<reference evidence="5 6" key="1">
    <citation type="submission" date="2018-06" db="EMBL/GenBank/DDBJ databases">
        <authorList>
            <person name="Strepis N."/>
        </authorList>
    </citation>
    <scope>NUCLEOTIDE SEQUENCE [LARGE SCALE GENOMIC DNA]</scope>
    <source>
        <strain evidence="5">LUCI</strain>
    </source>
</reference>
<dbReference type="InterPro" id="IPR033248">
    <property type="entry name" value="Transketolase_C"/>
</dbReference>
<dbReference type="CDD" id="cd07033">
    <property type="entry name" value="TPP_PYR_DXS_TK_like"/>
    <property type="match status" value="1"/>
</dbReference>
<proteinExistence type="inferred from homology"/>
<sequence length="314" mass="33175">MGKPLATREAYGAALKDLGEKNKNIVVLDADLSKSTKTNVFGKAFPDRFINVGIAEQNLMGIAAGLSTTGKIPFVSTFAMFAAGRAFEQVRNSICYPRLNVKIAATHAGLTVGEDGASHQSIEDISLMRSIPNMTVIVPADAAEARKAVEFAAGYDGPVYLRLGRMAVADVFGDDYVFHHGKAVQLADGRDVTLIATGVMVPAARSAAEELIAAGFSARVLNIHTIKPVDKEAVIQAAKDTGAVVTCEEHSVIGGLGSAVAEVLGENYPVPMERLGVRDTFGESGTPQALLEKYHLTAPDIVAAAKRVIGRKQQ</sequence>
<accession>A0A498R5G6</accession>
<comment type="similarity">
    <text evidence="2">Belongs to the transketolase family.</text>
</comment>
<evidence type="ECO:0000256" key="1">
    <source>
        <dbReference type="ARBA" id="ARBA00001964"/>
    </source>
</evidence>
<dbReference type="SUPFAM" id="SSF52922">
    <property type="entry name" value="TK C-terminal domain-like"/>
    <property type="match status" value="1"/>
</dbReference>
<dbReference type="InterPro" id="IPR005475">
    <property type="entry name" value="Transketolase-like_Pyr-bd"/>
</dbReference>
<dbReference type="FunFam" id="3.40.50.970:FF:000129">
    <property type="entry name" value="Transketolase"/>
    <property type="match status" value="1"/>
</dbReference>
<name>A0A498R5G6_9FIRM</name>
<protein>
    <recommendedName>
        <fullName evidence="4">Transketolase-like pyrimidine-binding domain-containing protein</fullName>
    </recommendedName>
</protein>
<dbReference type="PANTHER" id="PTHR43825:SF1">
    <property type="entry name" value="TRANSKETOLASE-LIKE PYRIMIDINE-BINDING DOMAIN-CONTAINING PROTEIN"/>
    <property type="match status" value="1"/>
</dbReference>
<dbReference type="RefSeq" id="WP_122626482.1">
    <property type="nucleotide sequence ID" value="NZ_UPPP01000056.1"/>
</dbReference>
<dbReference type="OrthoDB" id="8732661at2"/>
<evidence type="ECO:0000259" key="4">
    <source>
        <dbReference type="SMART" id="SM00861"/>
    </source>
</evidence>
<dbReference type="SUPFAM" id="SSF52518">
    <property type="entry name" value="Thiamin diphosphate-binding fold (THDP-binding)"/>
    <property type="match status" value="1"/>
</dbReference>
<evidence type="ECO:0000313" key="5">
    <source>
        <dbReference type="EMBL" id="VBB05492.1"/>
    </source>
</evidence>
<comment type="cofactor">
    <cofactor evidence="1">
        <name>thiamine diphosphate</name>
        <dbReference type="ChEBI" id="CHEBI:58937"/>
    </cofactor>
</comment>
<dbReference type="InterPro" id="IPR029061">
    <property type="entry name" value="THDP-binding"/>
</dbReference>
<gene>
    <name evidence="5" type="ORF">LUCI_0702</name>
</gene>
<evidence type="ECO:0000256" key="3">
    <source>
        <dbReference type="ARBA" id="ARBA00023052"/>
    </source>
</evidence>
<evidence type="ECO:0000313" key="6">
    <source>
        <dbReference type="Proteomes" id="UP000277811"/>
    </source>
</evidence>
<feature type="domain" description="Transketolase-like pyrimidine-binding" evidence="4">
    <location>
        <begin position="5"/>
        <end position="171"/>
    </location>
</feature>
<dbReference type="PANTHER" id="PTHR43825">
    <property type="entry name" value="PYRUVATE DEHYDROGENASE E1 COMPONENT"/>
    <property type="match status" value="1"/>
</dbReference>
<dbReference type="Gene3D" id="3.40.50.920">
    <property type="match status" value="1"/>
</dbReference>